<keyword evidence="3" id="KW-1185">Reference proteome</keyword>
<feature type="region of interest" description="Disordered" evidence="1">
    <location>
        <begin position="1"/>
        <end position="55"/>
    </location>
</feature>
<protein>
    <submittedName>
        <fullName evidence="2">Uncharacterized protein</fullName>
    </submittedName>
</protein>
<dbReference type="Proteomes" id="UP001175226">
    <property type="component" value="Unassembled WGS sequence"/>
</dbReference>
<organism evidence="2 3">
    <name type="scientific">Armillaria borealis</name>
    <dbReference type="NCBI Taxonomy" id="47425"/>
    <lineage>
        <taxon>Eukaryota</taxon>
        <taxon>Fungi</taxon>
        <taxon>Dikarya</taxon>
        <taxon>Basidiomycota</taxon>
        <taxon>Agaricomycotina</taxon>
        <taxon>Agaricomycetes</taxon>
        <taxon>Agaricomycetidae</taxon>
        <taxon>Agaricales</taxon>
        <taxon>Marasmiineae</taxon>
        <taxon>Physalacriaceae</taxon>
        <taxon>Armillaria</taxon>
    </lineage>
</organism>
<proteinExistence type="predicted"/>
<reference evidence="2" key="1">
    <citation type="submission" date="2023-06" db="EMBL/GenBank/DDBJ databases">
        <authorList>
            <consortium name="Lawrence Berkeley National Laboratory"/>
            <person name="Ahrendt S."/>
            <person name="Sahu N."/>
            <person name="Indic B."/>
            <person name="Wong-Bajracharya J."/>
            <person name="Merenyi Z."/>
            <person name="Ke H.-M."/>
            <person name="Monk M."/>
            <person name="Kocsube S."/>
            <person name="Drula E."/>
            <person name="Lipzen A."/>
            <person name="Balint B."/>
            <person name="Henrissat B."/>
            <person name="Andreopoulos B."/>
            <person name="Martin F.M."/>
            <person name="Harder C.B."/>
            <person name="Rigling D."/>
            <person name="Ford K.L."/>
            <person name="Foster G.D."/>
            <person name="Pangilinan J."/>
            <person name="Papanicolaou A."/>
            <person name="Barry K."/>
            <person name="LaButti K."/>
            <person name="Viragh M."/>
            <person name="Koriabine M."/>
            <person name="Yan M."/>
            <person name="Riley R."/>
            <person name="Champramary S."/>
            <person name="Plett K.L."/>
            <person name="Tsai I.J."/>
            <person name="Slot J."/>
            <person name="Sipos G."/>
            <person name="Plett J."/>
            <person name="Nagy L.G."/>
            <person name="Grigoriev I.V."/>
        </authorList>
    </citation>
    <scope>NUCLEOTIDE SEQUENCE</scope>
    <source>
        <strain evidence="2">FPL87.14</strain>
    </source>
</reference>
<evidence type="ECO:0000256" key="1">
    <source>
        <dbReference type="SAM" id="MobiDB-lite"/>
    </source>
</evidence>
<feature type="compositionally biased region" description="Low complexity" evidence="1">
    <location>
        <begin position="18"/>
        <end position="31"/>
    </location>
</feature>
<name>A0AA39JG61_9AGAR</name>
<evidence type="ECO:0000313" key="3">
    <source>
        <dbReference type="Proteomes" id="UP001175226"/>
    </source>
</evidence>
<evidence type="ECO:0000313" key="2">
    <source>
        <dbReference type="EMBL" id="KAK0441809.1"/>
    </source>
</evidence>
<gene>
    <name evidence="2" type="ORF">EV421DRAFT_1904406</name>
</gene>
<sequence>MSTNDLYEPDDQWKPSLRRSSPLPSRMPVLSQAKAKLEGRSRWTSTRQANARSKGYANLSFETEVRTEREQRRRVPIEWGEDLESEQMAIMSVIRGQITGTAGEDIANPKGQSTGL</sequence>
<dbReference type="AlphaFoldDB" id="A0AA39JG61"/>
<accession>A0AA39JG61</accession>
<comment type="caution">
    <text evidence="2">The sequence shown here is derived from an EMBL/GenBank/DDBJ whole genome shotgun (WGS) entry which is preliminary data.</text>
</comment>
<feature type="compositionally biased region" description="Polar residues" evidence="1">
    <location>
        <begin position="42"/>
        <end position="51"/>
    </location>
</feature>
<dbReference type="EMBL" id="JAUEPT010000028">
    <property type="protein sequence ID" value="KAK0441809.1"/>
    <property type="molecule type" value="Genomic_DNA"/>
</dbReference>